<dbReference type="Ensembl" id="ENSGWIT00000053400.1">
    <property type="protein sequence ID" value="ENSGWIP00000049407.1"/>
    <property type="gene ID" value="ENSGWIG00000024092.1"/>
</dbReference>
<dbReference type="AlphaFoldDB" id="A0A8C5HSH4"/>
<evidence type="ECO:0000313" key="8">
    <source>
        <dbReference type="Proteomes" id="UP000694680"/>
    </source>
</evidence>
<keyword evidence="5" id="KW-0472">Membrane</keyword>
<evidence type="ECO:0000256" key="2">
    <source>
        <dbReference type="ARBA" id="ARBA00008411"/>
    </source>
</evidence>
<dbReference type="Proteomes" id="UP000694680">
    <property type="component" value="Chromosome 6"/>
</dbReference>
<dbReference type="PANTHER" id="PTHR31443">
    <property type="match status" value="1"/>
</dbReference>
<proteinExistence type="inferred from homology"/>
<sequence>VFQVLSAEQERSSSPVEPHTDEYEEETLNHEEPPSLQEEQTLGRKNPAFTSSIQYKPKHQQGSLGGGLFSMTRNVVGATIGGVAWVGTKSFELTKTAVISVPTASAGLVKGSISMVSGGVGAVGSAVASKVTPRKKDKAD</sequence>
<dbReference type="Pfam" id="PF15475">
    <property type="entry name" value="UPF0444"/>
    <property type="match status" value="1"/>
</dbReference>
<reference evidence="7" key="2">
    <citation type="submission" date="2025-08" db="UniProtKB">
        <authorList>
            <consortium name="Ensembl"/>
        </authorList>
    </citation>
    <scope>IDENTIFICATION</scope>
</reference>
<evidence type="ECO:0000256" key="4">
    <source>
        <dbReference type="ARBA" id="ARBA00022989"/>
    </source>
</evidence>
<dbReference type="InterPro" id="IPR028153">
    <property type="entry name" value="UPF0444"/>
</dbReference>
<keyword evidence="8" id="KW-1185">Reference proteome</keyword>
<evidence type="ECO:0000256" key="5">
    <source>
        <dbReference type="ARBA" id="ARBA00023136"/>
    </source>
</evidence>
<comment type="subcellular location">
    <subcellularLocation>
        <location evidence="1">Membrane</location>
        <topology evidence="1">Multi-pass membrane protein</topology>
    </subcellularLocation>
</comment>
<evidence type="ECO:0000313" key="7">
    <source>
        <dbReference type="Ensembl" id="ENSGWIP00000049407.1"/>
    </source>
</evidence>
<keyword evidence="3" id="KW-0812">Transmembrane</keyword>
<evidence type="ECO:0000256" key="6">
    <source>
        <dbReference type="SAM" id="MobiDB-lite"/>
    </source>
</evidence>
<evidence type="ECO:0000256" key="3">
    <source>
        <dbReference type="ARBA" id="ARBA00022692"/>
    </source>
</evidence>
<accession>A0A8C5HSH4</accession>
<feature type="region of interest" description="Disordered" evidence="6">
    <location>
        <begin position="1"/>
        <end position="63"/>
    </location>
</feature>
<keyword evidence="4" id="KW-1133">Transmembrane helix</keyword>
<reference evidence="7" key="1">
    <citation type="submission" date="2020-06" db="EMBL/GenBank/DDBJ databases">
        <authorList>
            <consortium name="Wellcome Sanger Institute Data Sharing"/>
        </authorList>
    </citation>
    <scope>NUCLEOTIDE SEQUENCE [LARGE SCALE GENOMIC DNA]</scope>
</reference>
<name>A0A8C5HSH4_GOUWI</name>
<evidence type="ECO:0000256" key="1">
    <source>
        <dbReference type="ARBA" id="ARBA00004141"/>
    </source>
</evidence>
<reference evidence="7" key="3">
    <citation type="submission" date="2025-09" db="UniProtKB">
        <authorList>
            <consortium name="Ensembl"/>
        </authorList>
    </citation>
    <scope>IDENTIFICATION</scope>
</reference>
<comment type="similarity">
    <text evidence="2">Belongs to the TMEM263 family.</text>
</comment>
<organism evidence="7 8">
    <name type="scientific">Gouania willdenowi</name>
    <name type="common">Blunt-snouted clingfish</name>
    <name type="synonym">Lepadogaster willdenowi</name>
    <dbReference type="NCBI Taxonomy" id="441366"/>
    <lineage>
        <taxon>Eukaryota</taxon>
        <taxon>Metazoa</taxon>
        <taxon>Chordata</taxon>
        <taxon>Craniata</taxon>
        <taxon>Vertebrata</taxon>
        <taxon>Euteleostomi</taxon>
        <taxon>Actinopterygii</taxon>
        <taxon>Neopterygii</taxon>
        <taxon>Teleostei</taxon>
        <taxon>Neoteleostei</taxon>
        <taxon>Acanthomorphata</taxon>
        <taxon>Ovalentaria</taxon>
        <taxon>Blenniimorphae</taxon>
        <taxon>Blenniiformes</taxon>
        <taxon>Gobiesocoidei</taxon>
        <taxon>Gobiesocidae</taxon>
        <taxon>Gobiesocinae</taxon>
        <taxon>Gouania</taxon>
    </lineage>
</organism>
<dbReference type="GO" id="GO:0016020">
    <property type="term" value="C:membrane"/>
    <property type="evidence" value="ECO:0007669"/>
    <property type="project" value="UniProtKB-SubCell"/>
</dbReference>
<protein>
    <submittedName>
        <fullName evidence="7">Zgc:101566</fullName>
    </submittedName>
</protein>